<accession>A0AAU9RNW3</accession>
<evidence type="ECO:0008006" key="4">
    <source>
        <dbReference type="Google" id="ProtNLM"/>
    </source>
</evidence>
<evidence type="ECO:0000313" key="2">
    <source>
        <dbReference type="EMBL" id="CAH2043795.1"/>
    </source>
</evidence>
<reference evidence="2 3" key="1">
    <citation type="submission" date="2022-03" db="EMBL/GenBank/DDBJ databases">
        <authorList>
            <person name="Nunn A."/>
            <person name="Chopra R."/>
            <person name="Nunn A."/>
            <person name="Contreras Garrido A."/>
        </authorList>
    </citation>
    <scope>NUCLEOTIDE SEQUENCE [LARGE SCALE GENOMIC DNA]</scope>
</reference>
<sequence>MGETEEKEVKNHGDKEEEHSKAEKTEKKDKKKDKHEDDKNGGGEEGDDQEKKSKKKDKKTKKEKNPEDKNDPEKLKMKLTKIEDKIQAMVLKKDEIVKLIHEAEQGKATTAVDAPPPTN</sequence>
<dbReference type="AlphaFoldDB" id="A0AAU9RNW3"/>
<evidence type="ECO:0000256" key="1">
    <source>
        <dbReference type="SAM" id="MobiDB-lite"/>
    </source>
</evidence>
<feature type="region of interest" description="Disordered" evidence="1">
    <location>
        <begin position="1"/>
        <end position="77"/>
    </location>
</feature>
<evidence type="ECO:0000313" key="3">
    <source>
        <dbReference type="Proteomes" id="UP000836841"/>
    </source>
</evidence>
<proteinExistence type="predicted"/>
<feature type="compositionally biased region" description="Basic and acidic residues" evidence="1">
    <location>
        <begin position="7"/>
        <end position="42"/>
    </location>
</feature>
<feature type="compositionally biased region" description="Basic and acidic residues" evidence="1">
    <location>
        <begin position="63"/>
        <end position="77"/>
    </location>
</feature>
<organism evidence="2 3">
    <name type="scientific">Thlaspi arvense</name>
    <name type="common">Field penny-cress</name>
    <dbReference type="NCBI Taxonomy" id="13288"/>
    <lineage>
        <taxon>Eukaryota</taxon>
        <taxon>Viridiplantae</taxon>
        <taxon>Streptophyta</taxon>
        <taxon>Embryophyta</taxon>
        <taxon>Tracheophyta</taxon>
        <taxon>Spermatophyta</taxon>
        <taxon>Magnoliopsida</taxon>
        <taxon>eudicotyledons</taxon>
        <taxon>Gunneridae</taxon>
        <taxon>Pentapetalae</taxon>
        <taxon>rosids</taxon>
        <taxon>malvids</taxon>
        <taxon>Brassicales</taxon>
        <taxon>Brassicaceae</taxon>
        <taxon>Thlaspideae</taxon>
        <taxon>Thlaspi</taxon>
    </lineage>
</organism>
<dbReference type="Proteomes" id="UP000836841">
    <property type="component" value="Chromosome 2"/>
</dbReference>
<dbReference type="EMBL" id="OU466858">
    <property type="protein sequence ID" value="CAH2043795.1"/>
    <property type="molecule type" value="Genomic_DNA"/>
</dbReference>
<protein>
    <recommendedName>
        <fullName evidence="4">Protein PXR1-like</fullName>
    </recommendedName>
</protein>
<name>A0AAU9RNW3_THLAR</name>
<feature type="compositionally biased region" description="Basic residues" evidence="1">
    <location>
        <begin position="52"/>
        <end position="62"/>
    </location>
</feature>
<keyword evidence="3" id="KW-1185">Reference proteome</keyword>
<gene>
    <name evidence="2" type="ORF">TAV2_LOCUS7586</name>
</gene>